<organism evidence="1 2">
    <name type="scientific">Lactiplantibacillus plantarum</name>
    <name type="common">Lactobacillus plantarum</name>
    <dbReference type="NCBI Taxonomy" id="1590"/>
    <lineage>
        <taxon>Bacteria</taxon>
        <taxon>Bacillati</taxon>
        <taxon>Bacillota</taxon>
        <taxon>Bacilli</taxon>
        <taxon>Lactobacillales</taxon>
        <taxon>Lactobacillaceae</taxon>
        <taxon>Lactiplantibacillus</taxon>
    </lineage>
</organism>
<protein>
    <submittedName>
        <fullName evidence="1">Uncharacterized protein</fullName>
    </submittedName>
</protein>
<dbReference type="AlphaFoldDB" id="A0A166CA18"/>
<dbReference type="PATRIC" id="fig|1590.142.peg.944"/>
<evidence type="ECO:0000313" key="1">
    <source>
        <dbReference type="EMBL" id="KZU94430.1"/>
    </source>
</evidence>
<evidence type="ECO:0000313" key="2">
    <source>
        <dbReference type="Proteomes" id="UP000076882"/>
    </source>
</evidence>
<comment type="caution">
    <text evidence="1">The sequence shown here is derived from an EMBL/GenBank/DDBJ whole genome shotgun (WGS) entry which is preliminary data.</text>
</comment>
<sequence length="38" mass="3937">MSLAPFNIMAASFMVAAASNLTSATLVARLYPCAMTQA</sequence>
<reference evidence="1 2" key="1">
    <citation type="submission" date="2016-03" db="EMBL/GenBank/DDBJ databases">
        <title>Comparative genomics of 54 Lactobacillus plantarum strains reveals genomic uncoupling from niche constraints.</title>
        <authorList>
            <person name="Martino M.E."/>
        </authorList>
    </citation>
    <scope>NUCLEOTIDE SEQUENCE [LARGE SCALE GENOMIC DNA]</scope>
    <source>
        <strain evidence="1 2">19.1</strain>
    </source>
</reference>
<name>A0A166CA18_LACPN</name>
<proteinExistence type="predicted"/>
<accession>A0A166CA18</accession>
<gene>
    <name evidence="1" type="ORF">Lp19_2404</name>
</gene>
<dbReference type="Proteomes" id="UP000076882">
    <property type="component" value="Unassembled WGS sequence"/>
</dbReference>
<dbReference type="EMBL" id="LUXM01000033">
    <property type="protein sequence ID" value="KZU94430.1"/>
    <property type="molecule type" value="Genomic_DNA"/>
</dbReference>